<feature type="transmembrane region" description="Helical" evidence="5">
    <location>
        <begin position="146"/>
        <end position="167"/>
    </location>
</feature>
<evidence type="ECO:0000313" key="7">
    <source>
        <dbReference type="RefSeq" id="XP_065651698.1"/>
    </source>
</evidence>
<keyword evidence="3 5" id="KW-1133">Transmembrane helix</keyword>
<dbReference type="Gene3D" id="1.20.1250.20">
    <property type="entry name" value="MFS general substrate transporter like domains"/>
    <property type="match status" value="1"/>
</dbReference>
<sequence>MNLNSKQHEKWLQKRKYTFIAFSIQMIIIGMEYSLTIITLWLYIKEMINTNSPKLYYGLVSVSYMLASTLLSPFVGRLADKSRDTNKAFLICNFLMLSGNVLYSIHFSPFYLIGGRIIAGFGGTLKSIIFSETIRSYVAHETNSKLSILSIMLNFGFMLGPGINFFFKDINFYIGRWHLKDVNFPGLFMGFLCFAMEIVSIITVHDLSKEFDYKAFNENDFITNVVNEVHEQNNIIDDKDLPLVQKKSANEKTTVNEAVPETTVTETDLLLPKHLKQHTVKKILKELFTNFDSALLMFSNFFLAFFFINTDLWLPLLIIEKMHLSMVELNISFFGVSGICALMLLLFIWRPISDIKMITFFIISLSGFCIVSLGFIILSYFPYNKFLNNILCIVYMVSFAGTPIVVYVFFVNTQAKMVNSSILTFVDSIRNSIYSLGAFLAFCFSAFIFDYVEIFGTLYAVIMIVIGILFILRRKHIINPKQLL</sequence>
<dbReference type="InterPro" id="IPR011701">
    <property type="entry name" value="MFS"/>
</dbReference>
<proteinExistence type="predicted"/>
<feature type="transmembrane region" description="Helical" evidence="5">
    <location>
        <begin position="387"/>
        <end position="410"/>
    </location>
</feature>
<evidence type="ECO:0000256" key="1">
    <source>
        <dbReference type="ARBA" id="ARBA00004141"/>
    </source>
</evidence>
<evidence type="ECO:0000256" key="2">
    <source>
        <dbReference type="ARBA" id="ARBA00022692"/>
    </source>
</evidence>
<dbReference type="RefSeq" id="XP_065651698.1">
    <property type="nucleotide sequence ID" value="XM_065795626.1"/>
</dbReference>
<dbReference type="PANTHER" id="PTHR23510:SF16">
    <property type="entry name" value="MAJOR FACILITATOR SUPERFAMILY (MFS) PROFILE DOMAIN-CONTAINING PROTEIN"/>
    <property type="match status" value="1"/>
</dbReference>
<feature type="transmembrane region" description="Helical" evidence="5">
    <location>
        <begin position="113"/>
        <end position="134"/>
    </location>
</feature>
<dbReference type="InterPro" id="IPR051068">
    <property type="entry name" value="MFS_Domain-Containing_Protein"/>
</dbReference>
<evidence type="ECO:0000313" key="6">
    <source>
        <dbReference type="Proteomes" id="UP001652625"/>
    </source>
</evidence>
<feature type="transmembrane region" description="Helical" evidence="5">
    <location>
        <begin position="88"/>
        <end position="107"/>
    </location>
</feature>
<feature type="transmembrane region" description="Helical" evidence="5">
    <location>
        <begin position="454"/>
        <end position="472"/>
    </location>
</feature>
<protein>
    <submittedName>
        <fullName evidence="7">Uncharacterized protein LOC101238818</fullName>
    </submittedName>
</protein>
<evidence type="ECO:0000256" key="4">
    <source>
        <dbReference type="ARBA" id="ARBA00023136"/>
    </source>
</evidence>
<dbReference type="Proteomes" id="UP001652625">
    <property type="component" value="Chromosome 04"/>
</dbReference>
<dbReference type="GeneID" id="101238818"/>
<evidence type="ECO:0000256" key="3">
    <source>
        <dbReference type="ARBA" id="ARBA00022989"/>
    </source>
</evidence>
<feature type="transmembrane region" description="Helical" evidence="5">
    <location>
        <begin position="329"/>
        <end position="348"/>
    </location>
</feature>
<dbReference type="SUPFAM" id="SSF103473">
    <property type="entry name" value="MFS general substrate transporter"/>
    <property type="match status" value="1"/>
</dbReference>
<organism evidence="6 7">
    <name type="scientific">Hydra vulgaris</name>
    <name type="common">Hydra</name>
    <name type="synonym">Hydra attenuata</name>
    <dbReference type="NCBI Taxonomy" id="6087"/>
    <lineage>
        <taxon>Eukaryota</taxon>
        <taxon>Metazoa</taxon>
        <taxon>Cnidaria</taxon>
        <taxon>Hydrozoa</taxon>
        <taxon>Hydroidolina</taxon>
        <taxon>Anthoathecata</taxon>
        <taxon>Aplanulata</taxon>
        <taxon>Hydridae</taxon>
        <taxon>Hydra</taxon>
    </lineage>
</organism>
<dbReference type="InterPro" id="IPR036259">
    <property type="entry name" value="MFS_trans_sf"/>
</dbReference>
<feature type="transmembrane region" description="Helical" evidence="5">
    <location>
        <begin position="431"/>
        <end position="448"/>
    </location>
</feature>
<keyword evidence="4 5" id="KW-0472">Membrane</keyword>
<keyword evidence="2 5" id="KW-0812">Transmembrane</keyword>
<gene>
    <name evidence="7" type="primary">LOC101238818</name>
</gene>
<feature type="transmembrane region" description="Helical" evidence="5">
    <location>
        <begin position="20"/>
        <end position="44"/>
    </location>
</feature>
<dbReference type="PANTHER" id="PTHR23510">
    <property type="entry name" value="INNER MEMBRANE TRANSPORT PROTEIN YAJR"/>
    <property type="match status" value="1"/>
</dbReference>
<comment type="subcellular location">
    <subcellularLocation>
        <location evidence="1">Membrane</location>
        <topology evidence="1">Multi-pass membrane protein</topology>
    </subcellularLocation>
</comment>
<reference evidence="7" key="1">
    <citation type="submission" date="2025-08" db="UniProtKB">
        <authorList>
            <consortium name="RefSeq"/>
        </authorList>
    </citation>
    <scope>IDENTIFICATION</scope>
</reference>
<keyword evidence="6" id="KW-1185">Reference proteome</keyword>
<feature type="transmembrane region" description="Helical" evidence="5">
    <location>
        <begin position="360"/>
        <end position="381"/>
    </location>
</feature>
<feature type="transmembrane region" description="Helical" evidence="5">
    <location>
        <begin position="187"/>
        <end position="204"/>
    </location>
</feature>
<accession>A0ABM4BRE0</accession>
<evidence type="ECO:0000256" key="5">
    <source>
        <dbReference type="SAM" id="Phobius"/>
    </source>
</evidence>
<dbReference type="Pfam" id="PF07690">
    <property type="entry name" value="MFS_1"/>
    <property type="match status" value="1"/>
</dbReference>
<feature type="transmembrane region" description="Helical" evidence="5">
    <location>
        <begin position="56"/>
        <end position="76"/>
    </location>
</feature>
<feature type="transmembrane region" description="Helical" evidence="5">
    <location>
        <begin position="287"/>
        <end position="309"/>
    </location>
</feature>
<name>A0ABM4BRE0_HYDVU</name>